<dbReference type="InterPro" id="IPR016181">
    <property type="entry name" value="Acyl_CoA_acyltransferase"/>
</dbReference>
<accession>A0A7M1QX73</accession>
<proteinExistence type="predicted"/>
<evidence type="ECO:0000313" key="4">
    <source>
        <dbReference type="EMBL" id="QOR46456.1"/>
    </source>
</evidence>
<organism evidence="4 5">
    <name type="scientific">Trueperella pecoris</name>
    <dbReference type="NCBI Taxonomy" id="2733571"/>
    <lineage>
        <taxon>Bacteria</taxon>
        <taxon>Bacillati</taxon>
        <taxon>Actinomycetota</taxon>
        <taxon>Actinomycetes</taxon>
        <taxon>Actinomycetales</taxon>
        <taxon>Actinomycetaceae</taxon>
        <taxon>Trueperella</taxon>
    </lineage>
</organism>
<sequence length="325" mass="36537">MPDARWIWTPLDASDADAIHALILEIEEADDSANRTTRDEVDSYFLNSHVWRAQGAWAGQELLAFGLLRTPVANGGELPLTMSGGVAPSWRAHGLGRDLMERQLITARSLARELGMETASVQMYIDNSQFDLLDMADRLGFERESQYVQMRRSLAIPVGEPQISPYTRILKLTGEWVNDTRRAHNRVLADNLTYTKLGNEAWQARLRMMEEDWCLVAIDFFGDRPRLAGYLLSSRFASNTKEGTTNDAVYDEGYVEEVVVLPQWRGRHIASALLTAAMGRFRDAGLSYIGLDIAGEGSQRSSLITVFEHFDFEHVAETYIVTTTV</sequence>
<evidence type="ECO:0000313" key="5">
    <source>
        <dbReference type="Proteomes" id="UP000595053"/>
    </source>
</evidence>
<dbReference type="PANTHER" id="PTHR43072">
    <property type="entry name" value="N-ACETYLTRANSFERASE"/>
    <property type="match status" value="1"/>
</dbReference>
<dbReference type="Gene3D" id="3.40.630.30">
    <property type="match status" value="1"/>
</dbReference>
<dbReference type="PROSITE" id="PS51186">
    <property type="entry name" value="GNAT"/>
    <property type="match status" value="1"/>
</dbReference>
<dbReference type="RefSeq" id="WP_197551673.1">
    <property type="nucleotide sequence ID" value="NZ_CP063213.1"/>
</dbReference>
<gene>
    <name evidence="4" type="ORF">INS88_04480</name>
</gene>
<dbReference type="GO" id="GO:0016747">
    <property type="term" value="F:acyltransferase activity, transferring groups other than amino-acyl groups"/>
    <property type="evidence" value="ECO:0007669"/>
    <property type="project" value="InterPro"/>
</dbReference>
<keyword evidence="2" id="KW-0012">Acyltransferase</keyword>
<dbReference type="Pfam" id="PF13527">
    <property type="entry name" value="Acetyltransf_9"/>
    <property type="match status" value="1"/>
</dbReference>
<name>A0A7M1QX73_9ACTO</name>
<dbReference type="SUPFAM" id="SSF55729">
    <property type="entry name" value="Acyl-CoA N-acyltransferases (Nat)"/>
    <property type="match status" value="2"/>
</dbReference>
<dbReference type="PANTHER" id="PTHR43072:SF23">
    <property type="entry name" value="UPF0039 PROTEIN C11D3.02C"/>
    <property type="match status" value="1"/>
</dbReference>
<dbReference type="EMBL" id="CP063213">
    <property type="protein sequence ID" value="QOR46456.1"/>
    <property type="molecule type" value="Genomic_DNA"/>
</dbReference>
<dbReference type="InterPro" id="IPR000182">
    <property type="entry name" value="GNAT_dom"/>
</dbReference>
<evidence type="ECO:0000259" key="3">
    <source>
        <dbReference type="PROSITE" id="PS51186"/>
    </source>
</evidence>
<evidence type="ECO:0000256" key="2">
    <source>
        <dbReference type="ARBA" id="ARBA00023315"/>
    </source>
</evidence>
<protein>
    <submittedName>
        <fullName evidence="4">GNAT family N-acetyltransferase</fullName>
    </submittedName>
</protein>
<keyword evidence="5" id="KW-1185">Reference proteome</keyword>
<reference evidence="4 5" key="1">
    <citation type="submission" date="2020-10" db="EMBL/GenBank/DDBJ databases">
        <title>Trueperella pecoris sp. nov. isolated from bovine and porcine specimens.</title>
        <authorList>
            <person name="Schoenecker L."/>
            <person name="Schnydrig P."/>
            <person name="Brodard I."/>
            <person name="Thomann A."/>
            <person name="Hemphill A."/>
            <person name="Rodriguez-Campos S."/>
            <person name="Perreten V."/>
            <person name="Jores J."/>
            <person name="Kittl S."/>
        </authorList>
    </citation>
    <scope>NUCLEOTIDE SEQUENCE [LARGE SCALE GENOMIC DNA]</scope>
    <source>
        <strain evidence="4 5">15A0121</strain>
    </source>
</reference>
<dbReference type="AlphaFoldDB" id="A0A7M1QX73"/>
<dbReference type="CDD" id="cd04301">
    <property type="entry name" value="NAT_SF"/>
    <property type="match status" value="1"/>
</dbReference>
<evidence type="ECO:0000256" key="1">
    <source>
        <dbReference type="ARBA" id="ARBA00022679"/>
    </source>
</evidence>
<dbReference type="Proteomes" id="UP000595053">
    <property type="component" value="Chromosome"/>
</dbReference>
<feature type="domain" description="N-acetyltransferase" evidence="3">
    <location>
        <begin position="192"/>
        <end position="325"/>
    </location>
</feature>
<keyword evidence="1 4" id="KW-0808">Transferase</keyword>